<dbReference type="EMBL" id="JBHTLD010000013">
    <property type="protein sequence ID" value="MFD1185137.1"/>
    <property type="molecule type" value="Genomic_DNA"/>
</dbReference>
<accession>A0ABW3SJY7</accession>
<protein>
    <submittedName>
        <fullName evidence="1">Amidoligase family protein</fullName>
    </submittedName>
</protein>
<evidence type="ECO:0000313" key="2">
    <source>
        <dbReference type="Proteomes" id="UP001597094"/>
    </source>
</evidence>
<dbReference type="InterPro" id="IPR022025">
    <property type="entry name" value="Amidoligase_2"/>
</dbReference>
<keyword evidence="2" id="KW-1185">Reference proteome</keyword>
<gene>
    <name evidence="1" type="ORF">ACFQ2O_02885</name>
</gene>
<dbReference type="RefSeq" id="WP_377522773.1">
    <property type="nucleotide sequence ID" value="NZ_JBHTLD010000013.1"/>
</dbReference>
<dbReference type="Pfam" id="PF12224">
    <property type="entry name" value="Amidoligase_2"/>
    <property type="match status" value="1"/>
</dbReference>
<reference evidence="2" key="1">
    <citation type="journal article" date="2019" name="Int. J. Syst. Evol. Microbiol.">
        <title>The Global Catalogue of Microorganisms (GCM) 10K type strain sequencing project: providing services to taxonomists for standard genome sequencing and annotation.</title>
        <authorList>
            <consortium name="The Broad Institute Genomics Platform"/>
            <consortium name="The Broad Institute Genome Sequencing Center for Infectious Disease"/>
            <person name="Wu L."/>
            <person name="Ma J."/>
        </authorList>
    </citation>
    <scope>NUCLEOTIDE SEQUENCE [LARGE SCALE GENOMIC DNA]</scope>
    <source>
        <strain evidence="2">JCM 31319</strain>
    </source>
</reference>
<proteinExistence type="predicted"/>
<dbReference type="Proteomes" id="UP001597094">
    <property type="component" value="Unassembled WGS sequence"/>
</dbReference>
<name>A0ABW3SJY7_9BACT</name>
<organism evidence="1 2">
    <name type="scientific">Pontibacter rugosus</name>
    <dbReference type="NCBI Taxonomy" id="1745966"/>
    <lineage>
        <taxon>Bacteria</taxon>
        <taxon>Pseudomonadati</taxon>
        <taxon>Bacteroidota</taxon>
        <taxon>Cytophagia</taxon>
        <taxon>Cytophagales</taxon>
        <taxon>Hymenobacteraceae</taxon>
        <taxon>Pontibacter</taxon>
    </lineage>
</organism>
<comment type="caution">
    <text evidence="1">The sequence shown here is derived from an EMBL/GenBank/DDBJ whole genome shotgun (WGS) entry which is preliminary data.</text>
</comment>
<sequence>MDFKQLSVQHNEKGDLRKVGFEMEFSNVGVEEAVQIVQELYGGKVEEAHRFSQKVVGTSLGDFTVEFDLTLLTEKNYKKVFNKLNIKLEDYKLEKGTLEDSVEDMLESVVGKIFPYEIAIPPVPCNQLGQLEKLRQALYEHRAQGTKAFLTNAFGTHINVEVPNTRTETLINYLRAFLLLYPWLLEAGKTDLARRVSPFIDPYPEAYAKLILNPAYQPDQEKMISDYHRYNPDRNRPLDMYPLFSALSQDTVNQFKDIGKVKSRETFHYRLPNSSISQPDWTLAQEWNYWVVIDDLANTPDKLEKMSQEYLHLKDNCLIGFDSKWTKETEKWLT</sequence>
<evidence type="ECO:0000313" key="1">
    <source>
        <dbReference type="EMBL" id="MFD1185137.1"/>
    </source>
</evidence>